<dbReference type="HOGENOM" id="CLU_039030_0_0_9"/>
<feature type="transmembrane region" description="Helical" evidence="1">
    <location>
        <begin position="317"/>
        <end position="339"/>
    </location>
</feature>
<dbReference type="OrthoDB" id="3182597at2"/>
<keyword evidence="1" id="KW-0812">Transmembrane</keyword>
<organism evidence="2 3">
    <name type="scientific">Alkaliphilus oremlandii (strain OhILAs)</name>
    <name type="common">Clostridium oremlandii (strain OhILAs)</name>
    <dbReference type="NCBI Taxonomy" id="350688"/>
    <lineage>
        <taxon>Bacteria</taxon>
        <taxon>Bacillati</taxon>
        <taxon>Bacillota</taxon>
        <taxon>Clostridia</taxon>
        <taxon>Peptostreptococcales</taxon>
        <taxon>Natronincolaceae</taxon>
        <taxon>Alkaliphilus</taxon>
    </lineage>
</organism>
<dbReference type="STRING" id="350688.Clos_0335"/>
<dbReference type="Proteomes" id="UP000000269">
    <property type="component" value="Chromosome"/>
</dbReference>
<dbReference type="PANTHER" id="PTHR37826">
    <property type="entry name" value="FLOTILLIN BAND_7_5 DOMAIN PROTEIN"/>
    <property type="match status" value="1"/>
</dbReference>
<evidence type="ECO:0000313" key="3">
    <source>
        <dbReference type="Proteomes" id="UP000000269"/>
    </source>
</evidence>
<accession>A8ML80</accession>
<evidence type="ECO:0000256" key="1">
    <source>
        <dbReference type="SAM" id="Phobius"/>
    </source>
</evidence>
<proteinExistence type="predicted"/>
<dbReference type="Gene3D" id="2.20.28.30">
    <property type="entry name" value="RNA polymerase ii, chain L"/>
    <property type="match status" value="2"/>
</dbReference>
<dbReference type="PANTHER" id="PTHR37826:SF3">
    <property type="entry name" value="J DOMAIN-CONTAINING PROTEIN"/>
    <property type="match status" value="1"/>
</dbReference>
<keyword evidence="1" id="KW-1133">Transmembrane helix</keyword>
<keyword evidence="3" id="KW-1185">Reference proteome</keyword>
<protein>
    <submittedName>
        <fullName evidence="2">Uncharacterized protein</fullName>
    </submittedName>
</protein>
<gene>
    <name evidence="2" type="ordered locus">Clos_0335</name>
</gene>
<sequence>MTTKSYKCPSCGAGIHFKPARGKFHCDYCLSEFLEEELQNKVENNSEDTLQSVNAYHCNSCGAEVVTDETTTATFCYYCHNPVIISSRLSGEFKPNKLIPFSVDKEKAKQIFLSWAQNKRFIPRDFTSNSQLEKITGVYLPYWWADCTADVHYVGEGRNIRVWRSMGREYTETKKYEILREGQINLNNVEEVAFSKIDKNLLNGIAPYNTSQVKAFSMPYLSGFFAEQYDIAKDRVFPMMKNQVDRYSKSLIKESVNGYQHVHNIRNNVDVSIREWHYTLLPAWILTYRYRGKTYVYAVNGQTGKSFGELPLSRSRVLTTFGVISGITSIALLLGGRFIW</sequence>
<dbReference type="AlphaFoldDB" id="A8ML80"/>
<keyword evidence="1" id="KW-0472">Membrane</keyword>
<dbReference type="RefSeq" id="WP_012158212.1">
    <property type="nucleotide sequence ID" value="NC_009922.1"/>
</dbReference>
<evidence type="ECO:0000313" key="2">
    <source>
        <dbReference type="EMBL" id="ABW17897.1"/>
    </source>
</evidence>
<dbReference type="eggNOG" id="COG1594">
    <property type="taxonomic scope" value="Bacteria"/>
</dbReference>
<name>A8ML80_ALKOO</name>
<reference evidence="3" key="1">
    <citation type="submission" date="2007-10" db="EMBL/GenBank/DDBJ databases">
        <title>Complete genome of Alkaliphilus oremlandii OhILAs.</title>
        <authorList>
            <person name="Copeland A."/>
            <person name="Lucas S."/>
            <person name="Lapidus A."/>
            <person name="Barry K."/>
            <person name="Detter J.C."/>
            <person name="Glavina del Rio T."/>
            <person name="Hammon N."/>
            <person name="Israni S."/>
            <person name="Dalin E."/>
            <person name="Tice H."/>
            <person name="Pitluck S."/>
            <person name="Chain P."/>
            <person name="Malfatti S."/>
            <person name="Shin M."/>
            <person name="Vergez L."/>
            <person name="Schmutz J."/>
            <person name="Larimer F."/>
            <person name="Land M."/>
            <person name="Hauser L."/>
            <person name="Kyrpides N."/>
            <person name="Mikhailova N."/>
            <person name="Stolz J.F."/>
            <person name="Dawson A."/>
            <person name="Fisher E."/>
            <person name="Crable B."/>
            <person name="Perera E."/>
            <person name="Lisak J."/>
            <person name="Ranganathan M."/>
            <person name="Basu P."/>
            <person name="Richardson P."/>
        </authorList>
    </citation>
    <scope>NUCLEOTIDE SEQUENCE [LARGE SCALE GENOMIC DNA]</scope>
    <source>
        <strain evidence="3">OhILAs</strain>
    </source>
</reference>
<dbReference type="EMBL" id="CP000853">
    <property type="protein sequence ID" value="ABW17897.1"/>
    <property type="molecule type" value="Genomic_DNA"/>
</dbReference>
<dbReference type="KEGG" id="aoe:Clos_0335"/>